<dbReference type="Proteomes" id="UP000663887">
    <property type="component" value="Unassembled WGS sequence"/>
</dbReference>
<reference evidence="5" key="1">
    <citation type="submission" date="2021-02" db="EMBL/GenBank/DDBJ databases">
        <authorList>
            <person name="Nowell W R."/>
        </authorList>
    </citation>
    <scope>NUCLEOTIDE SEQUENCE</scope>
</reference>
<dbReference type="Pfam" id="PF04568">
    <property type="entry name" value="IATP"/>
    <property type="match status" value="1"/>
</dbReference>
<gene>
    <name evidence="5" type="ORF">XDN619_LOCUS20533</name>
</gene>
<evidence type="ECO:0000256" key="2">
    <source>
        <dbReference type="ARBA" id="ARBA00010901"/>
    </source>
</evidence>
<keyword evidence="3" id="KW-0496">Mitochondrion</keyword>
<protein>
    <submittedName>
        <fullName evidence="5">Uncharacterized protein</fullName>
    </submittedName>
</protein>
<feature type="coiled-coil region" evidence="4">
    <location>
        <begin position="52"/>
        <end position="110"/>
    </location>
</feature>
<name>A0A816UK28_9BILA</name>
<evidence type="ECO:0000256" key="1">
    <source>
        <dbReference type="ARBA" id="ARBA00004173"/>
    </source>
</evidence>
<sequence>MLRIPRNILIQQTTRILNCPRFLSTDPTAGSINAAHDKFAEREQAFENAYFRKQDEELLKKLRRQYDSLEMKSNEIEREQKWIEEEIQRLKKQRENLDDERIQRDELANQAMKQLTDKSICKENIKLIFNNSDLFTRYCHDQVALAQDEAKVYQLPTSFVQRLLTLNPT</sequence>
<dbReference type="Gene3D" id="1.20.5.500">
    <property type="entry name" value="Single helix bin"/>
    <property type="match status" value="1"/>
</dbReference>
<evidence type="ECO:0000313" key="6">
    <source>
        <dbReference type="Proteomes" id="UP000663887"/>
    </source>
</evidence>
<dbReference type="GO" id="GO:0042030">
    <property type="term" value="F:ATPase inhibitor activity"/>
    <property type="evidence" value="ECO:0007669"/>
    <property type="project" value="InterPro"/>
</dbReference>
<evidence type="ECO:0000256" key="4">
    <source>
        <dbReference type="SAM" id="Coils"/>
    </source>
</evidence>
<proteinExistence type="inferred from homology"/>
<organism evidence="5 6">
    <name type="scientific">Rotaria magnacalcarata</name>
    <dbReference type="NCBI Taxonomy" id="392030"/>
    <lineage>
        <taxon>Eukaryota</taxon>
        <taxon>Metazoa</taxon>
        <taxon>Spiralia</taxon>
        <taxon>Gnathifera</taxon>
        <taxon>Rotifera</taxon>
        <taxon>Eurotatoria</taxon>
        <taxon>Bdelloidea</taxon>
        <taxon>Philodinida</taxon>
        <taxon>Philodinidae</taxon>
        <taxon>Rotaria</taxon>
    </lineage>
</organism>
<comment type="subcellular location">
    <subcellularLocation>
        <location evidence="1">Mitochondrion</location>
    </subcellularLocation>
</comment>
<comment type="caution">
    <text evidence="5">The sequence shown here is derived from an EMBL/GenBank/DDBJ whole genome shotgun (WGS) entry which is preliminary data.</text>
</comment>
<dbReference type="GO" id="GO:0005739">
    <property type="term" value="C:mitochondrion"/>
    <property type="evidence" value="ECO:0007669"/>
    <property type="project" value="UniProtKB-SubCell"/>
</dbReference>
<dbReference type="AlphaFoldDB" id="A0A816UK28"/>
<evidence type="ECO:0000313" key="5">
    <source>
        <dbReference type="EMBL" id="CAF2109880.1"/>
    </source>
</evidence>
<keyword evidence="4" id="KW-0175">Coiled coil</keyword>
<dbReference type="EMBL" id="CAJNRG010009075">
    <property type="protein sequence ID" value="CAF2109880.1"/>
    <property type="molecule type" value="Genomic_DNA"/>
</dbReference>
<comment type="similarity">
    <text evidence="2">Belongs to the ATPase inhibitor family.</text>
</comment>
<evidence type="ECO:0000256" key="3">
    <source>
        <dbReference type="ARBA" id="ARBA00023128"/>
    </source>
</evidence>
<accession>A0A816UK28</accession>
<dbReference type="InterPro" id="IPR007648">
    <property type="entry name" value="ATPase_inhibitor_mt"/>
</dbReference>